<dbReference type="GO" id="GO:0010344">
    <property type="term" value="P:seed oilbody biogenesis"/>
    <property type="evidence" value="ECO:0007669"/>
    <property type="project" value="TreeGrafter"/>
</dbReference>
<comment type="similarity">
    <text evidence="4">Belongs to the oleosin family.</text>
</comment>
<dbReference type="GeneID" id="111008647"/>
<dbReference type="GO" id="GO:0012511">
    <property type="term" value="C:monolayer-surrounded lipid storage body"/>
    <property type="evidence" value="ECO:0007669"/>
    <property type="project" value="InterPro"/>
</dbReference>
<dbReference type="PANTHER" id="PTHR33203:SF44">
    <property type="entry name" value="OLEOSIN 20.3 KDA"/>
    <property type="match status" value="1"/>
</dbReference>
<evidence type="ECO:0000256" key="7">
    <source>
        <dbReference type="ARBA" id="ARBA00022989"/>
    </source>
</evidence>
<sequence length="215" mass="22752">MADYYQQQQPPPEIVDYGRLTDDFRSMLPQKGSSTSTSTSHLVAVLTLLPVGASLLFLAGISFAATVVGLALAAPLLVIFSPILVPAALVIAFAVAGFLTSGAFGVTALSALSWMAQNLRKSSVPGQLEQAKRWAWETAGQAAQTAKDAGQAIQSKVQDGPVGEDVGRTQEEGKTEERQQAQEGERAQEQGRPREEEAQEGGKAREGGKSRGGRK</sequence>
<accession>A0A6J1C9A5</accession>
<evidence type="ECO:0000256" key="9">
    <source>
        <dbReference type="SAM" id="MobiDB-lite"/>
    </source>
</evidence>
<gene>
    <name evidence="12" type="primary">LOC111008647</name>
</gene>
<dbReference type="GO" id="GO:0019915">
    <property type="term" value="P:lipid storage"/>
    <property type="evidence" value="ECO:0007669"/>
    <property type="project" value="TreeGrafter"/>
</dbReference>
<evidence type="ECO:0000256" key="6">
    <source>
        <dbReference type="ARBA" id="ARBA00022692"/>
    </source>
</evidence>
<dbReference type="GO" id="GO:0050826">
    <property type="term" value="P:response to freezing"/>
    <property type="evidence" value="ECO:0007669"/>
    <property type="project" value="TreeGrafter"/>
</dbReference>
<evidence type="ECO:0000256" key="5">
    <source>
        <dbReference type="ARBA" id="ARBA00022677"/>
    </source>
</evidence>
<dbReference type="GO" id="GO:0016020">
    <property type="term" value="C:membrane"/>
    <property type="evidence" value="ECO:0007669"/>
    <property type="project" value="UniProtKB-SubCell"/>
</dbReference>
<feature type="compositionally biased region" description="Basic and acidic residues" evidence="9">
    <location>
        <begin position="165"/>
        <end position="209"/>
    </location>
</feature>
<organism evidence="11 12">
    <name type="scientific">Momordica charantia</name>
    <name type="common">Bitter gourd</name>
    <name type="synonym">Balsam pear</name>
    <dbReference type="NCBI Taxonomy" id="3673"/>
    <lineage>
        <taxon>Eukaryota</taxon>
        <taxon>Viridiplantae</taxon>
        <taxon>Streptophyta</taxon>
        <taxon>Embryophyta</taxon>
        <taxon>Tracheophyta</taxon>
        <taxon>Spermatophyta</taxon>
        <taxon>Magnoliopsida</taxon>
        <taxon>eudicotyledons</taxon>
        <taxon>Gunneridae</taxon>
        <taxon>Pentapetalae</taxon>
        <taxon>rosids</taxon>
        <taxon>fabids</taxon>
        <taxon>Cucurbitales</taxon>
        <taxon>Cucurbitaceae</taxon>
        <taxon>Momordiceae</taxon>
        <taxon>Momordica</taxon>
    </lineage>
</organism>
<evidence type="ECO:0000256" key="2">
    <source>
        <dbReference type="ARBA" id="ARBA00004141"/>
    </source>
</evidence>
<feature type="transmembrane region" description="Helical" evidence="10">
    <location>
        <begin position="87"/>
        <end position="112"/>
    </location>
</feature>
<reference evidence="12" key="1">
    <citation type="submission" date="2025-08" db="UniProtKB">
        <authorList>
            <consortium name="RefSeq"/>
        </authorList>
    </citation>
    <scope>IDENTIFICATION</scope>
    <source>
        <strain evidence="12">OHB3-1</strain>
    </source>
</reference>
<name>A0A6J1C9A5_MOMCH</name>
<dbReference type="KEGG" id="mcha:111008647"/>
<dbReference type="InterPro" id="IPR000136">
    <property type="entry name" value="Oleosin"/>
</dbReference>
<protein>
    <submittedName>
        <fullName evidence="12">Oleosin 16.4 kDa-like</fullName>
    </submittedName>
</protein>
<comment type="subcellular location">
    <subcellularLocation>
        <location evidence="3">Lipid droplet</location>
    </subcellularLocation>
    <subcellularLocation>
        <location evidence="2">Membrane</location>
        <topology evidence="2">Multi-pass membrane protein</topology>
    </subcellularLocation>
</comment>
<keyword evidence="8 10" id="KW-0472">Membrane</keyword>
<keyword evidence="11" id="KW-1185">Reference proteome</keyword>
<keyword evidence="6 10" id="KW-0812">Transmembrane</keyword>
<dbReference type="Pfam" id="PF01277">
    <property type="entry name" value="Oleosin"/>
    <property type="match status" value="1"/>
</dbReference>
<dbReference type="PANTHER" id="PTHR33203">
    <property type="entry name" value="OLEOSIN"/>
    <property type="match status" value="1"/>
</dbReference>
<evidence type="ECO:0000256" key="10">
    <source>
        <dbReference type="SAM" id="Phobius"/>
    </source>
</evidence>
<keyword evidence="5" id="KW-0551">Lipid droplet</keyword>
<keyword evidence="7 10" id="KW-1133">Transmembrane helix</keyword>
<evidence type="ECO:0000256" key="4">
    <source>
        <dbReference type="ARBA" id="ARBA00010858"/>
    </source>
</evidence>
<comment type="function">
    <text evidence="1">May have a structural role to stabilize the lipid body during desiccation of the seed by preventing coalescence of the oil. Probably interacts with both lipid and phospholipid moieties of lipid bodies. May also provide recognition signals for specific lipase anchorage in lipolysis during seedling growth.</text>
</comment>
<feature type="transmembrane region" description="Helical" evidence="10">
    <location>
        <begin position="55"/>
        <end position="81"/>
    </location>
</feature>
<evidence type="ECO:0000256" key="1">
    <source>
        <dbReference type="ARBA" id="ARBA00002582"/>
    </source>
</evidence>
<dbReference type="RefSeq" id="XP_022137083.1">
    <property type="nucleotide sequence ID" value="XM_022281391.1"/>
</dbReference>
<feature type="region of interest" description="Disordered" evidence="9">
    <location>
        <begin position="139"/>
        <end position="215"/>
    </location>
</feature>
<dbReference type="AlphaFoldDB" id="A0A6J1C9A5"/>
<evidence type="ECO:0000313" key="12">
    <source>
        <dbReference type="RefSeq" id="XP_022137083.1"/>
    </source>
</evidence>
<evidence type="ECO:0000256" key="3">
    <source>
        <dbReference type="ARBA" id="ARBA00004502"/>
    </source>
</evidence>
<evidence type="ECO:0000256" key="8">
    <source>
        <dbReference type="ARBA" id="ARBA00023136"/>
    </source>
</evidence>
<proteinExistence type="inferred from homology"/>
<dbReference type="OrthoDB" id="1929188at2759"/>
<dbReference type="Proteomes" id="UP000504603">
    <property type="component" value="Unplaced"/>
</dbReference>
<evidence type="ECO:0000313" key="11">
    <source>
        <dbReference type="Proteomes" id="UP000504603"/>
    </source>
</evidence>